<gene>
    <name evidence="6" type="ORF">L0668_03110</name>
</gene>
<evidence type="ECO:0000256" key="1">
    <source>
        <dbReference type="ARBA" id="ARBA00004834"/>
    </source>
</evidence>
<sequence length="422" mass="47730">MNMSKLALASLISGLFLQGCVVHVSTDKAKQNNQQDKQIKQPSYTQADYDFLAISDPNKLSAASKRALERNYHKNSDWFGRFSKQTLKGDFAYEAGVVRRDPSKVLLIDDLYYTWYSKSVGDSYGFGTGDPDAKVFPWDKTEIWYASSKDGITWKEQGKAVGAGEKGSYDDRSVFTPEILSHQGKYYLVYQTIKAPYVNRVKNQVGMAIADSPHGPWKKLDKPILSAANNGIWEGDEDNRFLVKKQGDFDSHKVHDPTLMFYRNKFYLYYKGERMGERLTAGGREIRWGVAISDKPEGPYIKSEFNPITQSGHELAIWQYQDGIAMISCKDGPEQGTMQYASDGINFEIMSYIQDIPNAIGTVPSLDGEQYPGAALAWGLSHEYHIPKGKQWFEGFNYITRFTFSPNKQAQRSESVMGKKKS</sequence>
<organism evidence="6 7">
    <name type="scientific">Paraglaciecola algarum</name>
    <dbReference type="NCBI Taxonomy" id="3050085"/>
    <lineage>
        <taxon>Bacteria</taxon>
        <taxon>Pseudomonadati</taxon>
        <taxon>Pseudomonadota</taxon>
        <taxon>Gammaproteobacteria</taxon>
        <taxon>Alteromonadales</taxon>
        <taxon>Alteromonadaceae</taxon>
        <taxon>Paraglaciecola</taxon>
    </lineage>
</organism>
<dbReference type="SUPFAM" id="SSF75005">
    <property type="entry name" value="Arabinanase/levansucrase/invertase"/>
    <property type="match status" value="1"/>
</dbReference>
<dbReference type="Pfam" id="PF04616">
    <property type="entry name" value="Glyco_hydro_43"/>
    <property type="match status" value="1"/>
</dbReference>
<evidence type="ECO:0000256" key="2">
    <source>
        <dbReference type="ARBA" id="ARBA00009865"/>
    </source>
</evidence>
<accession>A0ABS9D2W7</accession>
<keyword evidence="3 5" id="KW-0378">Hydrolase</keyword>
<dbReference type="PANTHER" id="PTHR43301:SF3">
    <property type="entry name" value="ARABINAN ENDO-1,5-ALPHA-L-ARABINOSIDASE A-RELATED"/>
    <property type="match status" value="1"/>
</dbReference>
<comment type="pathway">
    <text evidence="1">Glycan metabolism; L-arabinan degradation.</text>
</comment>
<proteinExistence type="inferred from homology"/>
<keyword evidence="7" id="KW-1185">Reference proteome</keyword>
<dbReference type="RefSeq" id="WP_235310592.1">
    <property type="nucleotide sequence ID" value="NZ_JAKGAS010000001.1"/>
</dbReference>
<evidence type="ECO:0000256" key="5">
    <source>
        <dbReference type="RuleBase" id="RU361187"/>
    </source>
</evidence>
<dbReference type="PANTHER" id="PTHR43301">
    <property type="entry name" value="ARABINAN ENDO-1,5-ALPHA-L-ARABINOSIDASE"/>
    <property type="match status" value="1"/>
</dbReference>
<evidence type="ECO:0000313" key="7">
    <source>
        <dbReference type="Proteomes" id="UP001521137"/>
    </source>
</evidence>
<dbReference type="EMBL" id="JAKGAS010000001">
    <property type="protein sequence ID" value="MCF2947080.1"/>
    <property type="molecule type" value="Genomic_DNA"/>
</dbReference>
<evidence type="ECO:0000256" key="4">
    <source>
        <dbReference type="ARBA" id="ARBA00023295"/>
    </source>
</evidence>
<dbReference type="InterPro" id="IPR006710">
    <property type="entry name" value="Glyco_hydro_43"/>
</dbReference>
<evidence type="ECO:0000256" key="3">
    <source>
        <dbReference type="ARBA" id="ARBA00022801"/>
    </source>
</evidence>
<dbReference type="Gene3D" id="2.115.10.20">
    <property type="entry name" value="Glycosyl hydrolase domain, family 43"/>
    <property type="match status" value="1"/>
</dbReference>
<dbReference type="CDD" id="cd08992">
    <property type="entry name" value="GH117"/>
    <property type="match status" value="1"/>
</dbReference>
<name>A0ABS9D2W7_9ALTE</name>
<dbReference type="InterPro" id="IPR023296">
    <property type="entry name" value="Glyco_hydro_beta-prop_sf"/>
</dbReference>
<evidence type="ECO:0000313" key="6">
    <source>
        <dbReference type="EMBL" id="MCF2947080.1"/>
    </source>
</evidence>
<protein>
    <submittedName>
        <fullName evidence="6">Family 43 glycosylhydrolase</fullName>
    </submittedName>
</protein>
<dbReference type="Proteomes" id="UP001521137">
    <property type="component" value="Unassembled WGS sequence"/>
</dbReference>
<keyword evidence="4 5" id="KW-0326">Glycosidase</keyword>
<dbReference type="InterPro" id="IPR050727">
    <property type="entry name" value="GH43_arabinanases"/>
</dbReference>
<dbReference type="PROSITE" id="PS51257">
    <property type="entry name" value="PROKAR_LIPOPROTEIN"/>
    <property type="match status" value="1"/>
</dbReference>
<comment type="similarity">
    <text evidence="2 5">Belongs to the glycosyl hydrolase 43 family.</text>
</comment>
<comment type="caution">
    <text evidence="6">The sequence shown here is derived from an EMBL/GenBank/DDBJ whole genome shotgun (WGS) entry which is preliminary data.</text>
</comment>
<reference evidence="6 7" key="1">
    <citation type="submission" date="2022-01" db="EMBL/GenBank/DDBJ databases">
        <title>Paraglaciecola sp. G1-23.</title>
        <authorList>
            <person name="Jin M.S."/>
            <person name="Han D.M."/>
            <person name="Kim H.M."/>
            <person name="Jeon C.O."/>
        </authorList>
    </citation>
    <scope>NUCLEOTIDE SEQUENCE [LARGE SCALE GENOMIC DNA]</scope>
    <source>
        <strain evidence="6 7">G1-23</strain>
    </source>
</reference>